<comment type="caution">
    <text evidence="5">The sequence shown here is derived from an EMBL/GenBank/DDBJ whole genome shotgun (WGS) entry which is preliminary data.</text>
</comment>
<dbReference type="InterPro" id="IPR036388">
    <property type="entry name" value="WH-like_DNA-bd_sf"/>
</dbReference>
<dbReference type="GO" id="GO:0003700">
    <property type="term" value="F:DNA-binding transcription factor activity"/>
    <property type="evidence" value="ECO:0007669"/>
    <property type="project" value="InterPro"/>
</dbReference>
<gene>
    <name evidence="5" type="ORF">ALO94_04507</name>
</gene>
<dbReference type="RefSeq" id="WP_310887321.1">
    <property type="nucleotide sequence ID" value="NZ_LJRI01000543.1"/>
</dbReference>
<evidence type="ECO:0000313" key="5">
    <source>
        <dbReference type="EMBL" id="KPY97364.1"/>
    </source>
</evidence>
<dbReference type="PANTHER" id="PTHR30126:SF39">
    <property type="entry name" value="HTH-TYPE TRANSCRIPTIONAL REGULATOR CYSL"/>
    <property type="match status" value="1"/>
</dbReference>
<dbReference type="EMBL" id="LJRI01000543">
    <property type="protein sequence ID" value="KPY97364.1"/>
    <property type="molecule type" value="Genomic_DNA"/>
</dbReference>
<dbReference type="Proteomes" id="UP000050384">
    <property type="component" value="Unassembled WGS sequence"/>
</dbReference>
<keyword evidence="4" id="KW-0804">Transcription</keyword>
<evidence type="ECO:0000256" key="3">
    <source>
        <dbReference type="ARBA" id="ARBA00023125"/>
    </source>
</evidence>
<dbReference type="AlphaFoldDB" id="A0A0Q0I9I3"/>
<evidence type="ECO:0000313" key="6">
    <source>
        <dbReference type="Proteomes" id="UP000050384"/>
    </source>
</evidence>
<sequence length="85" mass="9128">MDLNALQMLVTIVQAGSMTAGAERLGGPLPTVGRRIRALEQTLAVELLERSAKGVKLTEAGTRLFEHASRGLELLQEGRDALESD</sequence>
<accession>A0A0Q0I9I3</accession>
<dbReference type="FunFam" id="1.10.10.10:FF:000001">
    <property type="entry name" value="LysR family transcriptional regulator"/>
    <property type="match status" value="1"/>
</dbReference>
<keyword evidence="3" id="KW-0238">DNA-binding</keyword>
<comment type="similarity">
    <text evidence="1">Belongs to the LysR transcriptional regulatory family.</text>
</comment>
<evidence type="ECO:0000256" key="2">
    <source>
        <dbReference type="ARBA" id="ARBA00023015"/>
    </source>
</evidence>
<reference evidence="5 6" key="1">
    <citation type="submission" date="2015-09" db="EMBL/GenBank/DDBJ databases">
        <title>Genome announcement of multiple Pseudomonas syringae strains.</title>
        <authorList>
            <person name="Thakur S."/>
            <person name="Wang P.W."/>
            <person name="Gong Y."/>
            <person name="Weir B.S."/>
            <person name="Guttman D.S."/>
        </authorList>
    </citation>
    <scope>NUCLEOTIDE SEQUENCE [LARGE SCALE GENOMIC DNA]</scope>
    <source>
        <strain evidence="5 6">ICMP16929</strain>
    </source>
</reference>
<dbReference type="InterPro" id="IPR000847">
    <property type="entry name" value="LysR_HTH_N"/>
</dbReference>
<dbReference type="InterPro" id="IPR036390">
    <property type="entry name" value="WH_DNA-bd_sf"/>
</dbReference>
<keyword evidence="2" id="KW-0805">Transcription regulation</keyword>
<dbReference type="PATRIC" id="fig|264459.3.peg.6993"/>
<evidence type="ECO:0000256" key="4">
    <source>
        <dbReference type="ARBA" id="ARBA00023163"/>
    </source>
</evidence>
<dbReference type="GO" id="GO:0000976">
    <property type="term" value="F:transcription cis-regulatory region binding"/>
    <property type="evidence" value="ECO:0007669"/>
    <property type="project" value="TreeGrafter"/>
</dbReference>
<dbReference type="Gene3D" id="1.10.10.10">
    <property type="entry name" value="Winged helix-like DNA-binding domain superfamily/Winged helix DNA-binding domain"/>
    <property type="match status" value="1"/>
</dbReference>
<evidence type="ECO:0000256" key="1">
    <source>
        <dbReference type="ARBA" id="ARBA00009437"/>
    </source>
</evidence>
<protein>
    <submittedName>
        <fullName evidence="5">Transcriptional regulator</fullName>
    </submittedName>
</protein>
<organism evidence="5 6">
    <name type="scientific">Pseudomonas syringae pv. spinaceae</name>
    <dbReference type="NCBI Taxonomy" id="264459"/>
    <lineage>
        <taxon>Bacteria</taxon>
        <taxon>Pseudomonadati</taxon>
        <taxon>Pseudomonadota</taxon>
        <taxon>Gammaproteobacteria</taxon>
        <taxon>Pseudomonadales</taxon>
        <taxon>Pseudomonadaceae</taxon>
        <taxon>Pseudomonas</taxon>
        <taxon>Pseudomonas syringae</taxon>
    </lineage>
</organism>
<dbReference type="PANTHER" id="PTHR30126">
    <property type="entry name" value="HTH-TYPE TRANSCRIPTIONAL REGULATOR"/>
    <property type="match status" value="1"/>
</dbReference>
<dbReference type="PROSITE" id="PS50931">
    <property type="entry name" value="HTH_LYSR"/>
    <property type="match status" value="1"/>
</dbReference>
<dbReference type="SUPFAM" id="SSF46785">
    <property type="entry name" value="Winged helix' DNA-binding domain"/>
    <property type="match status" value="1"/>
</dbReference>
<name>A0A0Q0I9I3_PSESX</name>
<proteinExistence type="inferred from homology"/>
<dbReference type="Pfam" id="PF00126">
    <property type="entry name" value="HTH_1"/>
    <property type="match status" value="1"/>
</dbReference>